<name>A0AB39V089_9GAMM</name>
<dbReference type="InterPro" id="IPR020843">
    <property type="entry name" value="ER"/>
</dbReference>
<dbReference type="InterPro" id="IPR013149">
    <property type="entry name" value="ADH-like_C"/>
</dbReference>
<dbReference type="SMART" id="SM00829">
    <property type="entry name" value="PKS_ER"/>
    <property type="match status" value="1"/>
</dbReference>
<dbReference type="Gene3D" id="3.40.50.720">
    <property type="entry name" value="NAD(P)-binding Rossmann-like Domain"/>
    <property type="match status" value="1"/>
</dbReference>
<evidence type="ECO:0000313" key="2">
    <source>
        <dbReference type="EMBL" id="XDT73471.1"/>
    </source>
</evidence>
<feature type="domain" description="Enoyl reductase (ER)" evidence="1">
    <location>
        <begin position="10"/>
        <end position="322"/>
    </location>
</feature>
<dbReference type="PANTHER" id="PTHR43677:SF4">
    <property type="entry name" value="QUINONE OXIDOREDUCTASE-LIKE PROTEIN 2"/>
    <property type="match status" value="1"/>
</dbReference>
<dbReference type="SUPFAM" id="SSF50129">
    <property type="entry name" value="GroES-like"/>
    <property type="match status" value="1"/>
</dbReference>
<dbReference type="KEGG" id="tcd:AAIA72_05745"/>
<protein>
    <submittedName>
        <fullName evidence="2">NADPH:quinone oxidoreductase family protein</fullName>
        <ecNumber evidence="2">1.-.-.-</ecNumber>
    </submittedName>
</protein>
<proteinExistence type="predicted"/>
<organism evidence="2">
    <name type="scientific">Thermohahella caldifontis</name>
    <dbReference type="NCBI Taxonomy" id="3142973"/>
    <lineage>
        <taxon>Bacteria</taxon>
        <taxon>Pseudomonadati</taxon>
        <taxon>Pseudomonadota</taxon>
        <taxon>Gammaproteobacteria</taxon>
        <taxon>Oceanospirillales</taxon>
        <taxon>Hahellaceae</taxon>
        <taxon>Thermohahella</taxon>
    </lineage>
</organism>
<dbReference type="Pfam" id="PF08240">
    <property type="entry name" value="ADH_N"/>
    <property type="match status" value="1"/>
</dbReference>
<dbReference type="Pfam" id="PF00107">
    <property type="entry name" value="ADH_zinc_N"/>
    <property type="match status" value="1"/>
</dbReference>
<dbReference type="RefSeq" id="WP_369602462.1">
    <property type="nucleotide sequence ID" value="NZ_CP154858.1"/>
</dbReference>
<dbReference type="Gene3D" id="3.90.180.10">
    <property type="entry name" value="Medium-chain alcohol dehydrogenases, catalytic domain"/>
    <property type="match status" value="1"/>
</dbReference>
<keyword evidence="2" id="KW-0560">Oxidoreductase</keyword>
<dbReference type="GO" id="GO:0016491">
    <property type="term" value="F:oxidoreductase activity"/>
    <property type="evidence" value="ECO:0007669"/>
    <property type="project" value="UniProtKB-KW"/>
</dbReference>
<gene>
    <name evidence="2" type="ORF">AAIA72_05745</name>
</gene>
<dbReference type="CDD" id="cd08241">
    <property type="entry name" value="QOR1"/>
    <property type="match status" value="1"/>
</dbReference>
<dbReference type="InterPro" id="IPR051397">
    <property type="entry name" value="Zn-ADH-like_protein"/>
</dbReference>
<dbReference type="EMBL" id="CP154858">
    <property type="protein sequence ID" value="XDT73471.1"/>
    <property type="molecule type" value="Genomic_DNA"/>
</dbReference>
<dbReference type="EC" id="1.-.-.-" evidence="2"/>
<dbReference type="PANTHER" id="PTHR43677">
    <property type="entry name" value="SHORT-CHAIN DEHYDROGENASE/REDUCTASE"/>
    <property type="match status" value="1"/>
</dbReference>
<dbReference type="InterPro" id="IPR011032">
    <property type="entry name" value="GroES-like_sf"/>
</dbReference>
<evidence type="ECO:0000259" key="1">
    <source>
        <dbReference type="SMART" id="SM00829"/>
    </source>
</evidence>
<reference evidence="2" key="1">
    <citation type="submission" date="2024-05" db="EMBL/GenBank/DDBJ databases">
        <title>Genome sequencing of novel strain.</title>
        <authorList>
            <person name="Ganbat D."/>
            <person name="Ganbat S."/>
            <person name="Lee S.-J."/>
        </authorList>
    </citation>
    <scope>NUCLEOTIDE SEQUENCE</scope>
    <source>
        <strain evidence="2">SMD15-11</strain>
    </source>
</reference>
<accession>A0AB39V089</accession>
<dbReference type="SUPFAM" id="SSF51735">
    <property type="entry name" value="NAD(P)-binding Rossmann-fold domains"/>
    <property type="match status" value="1"/>
</dbReference>
<dbReference type="AlphaFoldDB" id="A0AB39V089"/>
<sequence>MKALQCVELGGPDRLQLANIPAPEAKGRGVRVRVAAAGLNFPDTLIIRGQYQFKPPLPFVPGGEVAGEVVSVGEQVTRFRPGDRVMGLTGIGAFAEEVVVTEQNLMPVPEGMDLITAGGFPMIYGTSWHALVQRGHLQAGQTLLVLGAGGGVGLAAVNIGAALGATVIAAASSDEKLEAARKAGATHTINYTETSLRDAVKSLTKGAGVDVAYDPVGGDLTEQALRSMGWGGRLLIVGFASGTIPKLPANLPLLKGCDICGVFWGAYTMKDPQGNADNFRKMAELYAAGKLTPPAVKRYALSDWQTAFSDMESRRLTGKAVLIPDESGPA</sequence>
<dbReference type="InterPro" id="IPR036291">
    <property type="entry name" value="NAD(P)-bd_dom_sf"/>
</dbReference>
<dbReference type="InterPro" id="IPR013154">
    <property type="entry name" value="ADH-like_N"/>
</dbReference>